<evidence type="ECO:0008006" key="4">
    <source>
        <dbReference type="Google" id="ProtNLM"/>
    </source>
</evidence>
<evidence type="ECO:0000313" key="3">
    <source>
        <dbReference type="Proteomes" id="UP000243793"/>
    </source>
</evidence>
<sequence length="244" mass="26376">MKTLITFTSKAKFLPLAALSLLLPTLALAGGKATLVTTDQPMQMEGQARGPSTMTLTWRDAKTLRMDVSEAGGGTYLIMRDGKTYSVSQNNGQPIVMDMSAMGGLVKSMLPKGGDRDHPFGSIDSIKDTNTKETVAGIEGKVYQMQWTDPDGSKQAGEAVLTDDPVVVEMTHAYLGAMSAMVGDEYTRVYQDAMPKDNKGLLKVGEQFYVESISSAEPPASSFELPAEPMDMRNLMEQMGKMAQ</sequence>
<protein>
    <recommendedName>
        <fullName evidence="4">DUF4412 domain-containing protein</fullName>
    </recommendedName>
</protein>
<gene>
    <name evidence="2" type="ORF">CBP12_09685</name>
</gene>
<reference evidence="3" key="1">
    <citation type="submission" date="2017-05" db="EMBL/GenBank/DDBJ databases">
        <authorList>
            <person name="Sung H."/>
        </authorList>
    </citation>
    <scope>NUCLEOTIDE SEQUENCE [LARGE SCALE GENOMIC DNA]</scope>
    <source>
        <strain evidence="3">AMac2203</strain>
    </source>
</reference>
<evidence type="ECO:0000313" key="2">
    <source>
        <dbReference type="EMBL" id="ART80381.1"/>
    </source>
</evidence>
<dbReference type="RefSeq" id="WP_086964247.1">
    <property type="nucleotide sequence ID" value="NZ_CP021376.1"/>
</dbReference>
<dbReference type="AlphaFoldDB" id="A0A1Y0CYH7"/>
<dbReference type="EMBL" id="CP021376">
    <property type="protein sequence ID" value="ART80381.1"/>
    <property type="molecule type" value="Genomic_DNA"/>
</dbReference>
<feature type="signal peptide" evidence="1">
    <location>
        <begin position="1"/>
        <end position="29"/>
    </location>
</feature>
<keyword evidence="1" id="KW-0732">Signal</keyword>
<feature type="chain" id="PRO_5012914433" description="DUF4412 domain-containing protein" evidence="1">
    <location>
        <begin position="30"/>
        <end position="244"/>
    </location>
</feature>
<accession>A0A1Y0CYH7</accession>
<evidence type="ECO:0000256" key="1">
    <source>
        <dbReference type="SAM" id="SignalP"/>
    </source>
</evidence>
<dbReference type="KEGG" id="ocm:CBP12_09685"/>
<proteinExistence type="predicted"/>
<dbReference type="Proteomes" id="UP000243793">
    <property type="component" value="Chromosome"/>
</dbReference>
<organism evidence="2 3">
    <name type="scientific">Oceanisphaera avium</name>
    <dbReference type="NCBI Taxonomy" id="1903694"/>
    <lineage>
        <taxon>Bacteria</taxon>
        <taxon>Pseudomonadati</taxon>
        <taxon>Pseudomonadota</taxon>
        <taxon>Gammaproteobacteria</taxon>
        <taxon>Aeromonadales</taxon>
        <taxon>Aeromonadaceae</taxon>
        <taxon>Oceanisphaera</taxon>
    </lineage>
</organism>
<name>A0A1Y0CYH7_9GAMM</name>
<keyword evidence="3" id="KW-1185">Reference proteome</keyword>
<dbReference type="OrthoDB" id="7741811at2"/>